<gene>
    <name evidence="4" type="primary">uspA</name>
    <name evidence="4" type="ORF">MGA5115_03488</name>
    <name evidence="5" type="ORF">MGA5116_03480</name>
</gene>
<dbReference type="Pfam" id="PF00582">
    <property type="entry name" value="Usp"/>
    <property type="match status" value="1"/>
</dbReference>
<dbReference type="RefSeq" id="WP_067038578.1">
    <property type="nucleotide sequence ID" value="NZ_FLRA01000035.1"/>
</dbReference>
<evidence type="ECO:0000256" key="1">
    <source>
        <dbReference type="ARBA" id="ARBA00008791"/>
    </source>
</evidence>
<dbReference type="InterPro" id="IPR014729">
    <property type="entry name" value="Rossmann-like_a/b/a_fold"/>
</dbReference>
<name>A0A1C3JW77_9GAMM</name>
<evidence type="ECO:0000313" key="6">
    <source>
        <dbReference type="Proteomes" id="UP000092840"/>
    </source>
</evidence>
<dbReference type="EMBL" id="FLRB01000035">
    <property type="protein sequence ID" value="SBT22850.1"/>
    <property type="molecule type" value="Genomic_DNA"/>
</dbReference>
<reference evidence="5 6" key="1">
    <citation type="submission" date="2016-06" db="EMBL/GenBank/DDBJ databases">
        <authorList>
            <person name="Rodrigo-Torres L."/>
            <person name="Arahal D.R."/>
        </authorList>
    </citation>
    <scope>NUCLEOTIDE SEQUENCE [LARGE SCALE GENOMIC DNA]</scope>
    <source>
        <strain evidence="5 6">CECT 5116</strain>
    </source>
</reference>
<dbReference type="OrthoDB" id="9792500at2"/>
<dbReference type="InterPro" id="IPR006016">
    <property type="entry name" value="UspA"/>
</dbReference>
<evidence type="ECO:0000313" key="5">
    <source>
        <dbReference type="EMBL" id="SBT22850.1"/>
    </source>
</evidence>
<comment type="similarity">
    <text evidence="1 2">Belongs to the universal stress protein A family.</text>
</comment>
<keyword evidence="2" id="KW-0963">Cytoplasm</keyword>
<evidence type="ECO:0000259" key="3">
    <source>
        <dbReference type="Pfam" id="PF00582"/>
    </source>
</evidence>
<evidence type="ECO:0000313" key="7">
    <source>
        <dbReference type="Proteomes" id="UP000092871"/>
    </source>
</evidence>
<dbReference type="PIRSF" id="PIRSF006276">
    <property type="entry name" value="UspA"/>
    <property type="match status" value="1"/>
</dbReference>
<accession>A0A1C3JW77</accession>
<evidence type="ECO:0000256" key="2">
    <source>
        <dbReference type="PIRNR" id="PIRNR006276"/>
    </source>
</evidence>
<dbReference type="Proteomes" id="UP000092840">
    <property type="component" value="Unassembled WGS sequence"/>
</dbReference>
<keyword evidence="6" id="KW-1185">Reference proteome</keyword>
<feature type="domain" description="UspA" evidence="3">
    <location>
        <begin position="3"/>
        <end position="125"/>
    </location>
</feature>
<sequence>MSYHHILVAVDLSDSSTQLIKKAIAQATPDLSELSIVYVDKDHILEGKSEKQQIKQRLQDLAVESGYPINDIKALIGDLHIQITNIVAEKEIDLVVCGHHHDLLSNLTSHVPKLVKSIKTDFLVVSLDD</sequence>
<reference evidence="4 7" key="2">
    <citation type="submission" date="2016-06" db="EMBL/GenBank/DDBJ databases">
        <authorList>
            <person name="Kjaerup R.B."/>
            <person name="Dalgaard T.S."/>
            <person name="Juul-Madsen H.R."/>
        </authorList>
    </citation>
    <scope>NUCLEOTIDE SEQUENCE [LARGE SCALE GENOMIC DNA]</scope>
    <source>
        <strain evidence="4 7">CECT 5115</strain>
    </source>
</reference>
<organism evidence="4 7">
    <name type="scientific">Marinomonas gallaica</name>
    <dbReference type="NCBI Taxonomy" id="1806667"/>
    <lineage>
        <taxon>Bacteria</taxon>
        <taxon>Pseudomonadati</taxon>
        <taxon>Pseudomonadota</taxon>
        <taxon>Gammaproteobacteria</taxon>
        <taxon>Oceanospirillales</taxon>
        <taxon>Oceanospirillaceae</taxon>
        <taxon>Marinomonas</taxon>
    </lineage>
</organism>
<comment type="subcellular location">
    <subcellularLocation>
        <location evidence="2">Cytoplasm</location>
    </subcellularLocation>
</comment>
<dbReference type="SUPFAM" id="SSF52402">
    <property type="entry name" value="Adenine nucleotide alpha hydrolases-like"/>
    <property type="match status" value="1"/>
</dbReference>
<dbReference type="EMBL" id="FLRA01000035">
    <property type="protein sequence ID" value="SBT19326.1"/>
    <property type="molecule type" value="Genomic_DNA"/>
</dbReference>
<evidence type="ECO:0000313" key="4">
    <source>
        <dbReference type="EMBL" id="SBT19326.1"/>
    </source>
</evidence>
<dbReference type="InterPro" id="IPR006015">
    <property type="entry name" value="Universal_stress_UspA"/>
</dbReference>
<protein>
    <recommendedName>
        <fullName evidence="2">Universal stress protein</fullName>
    </recommendedName>
</protein>
<dbReference type="Gene3D" id="3.40.50.620">
    <property type="entry name" value="HUPs"/>
    <property type="match status" value="1"/>
</dbReference>
<dbReference type="Proteomes" id="UP000092871">
    <property type="component" value="Unassembled WGS sequence"/>
</dbReference>
<proteinExistence type="inferred from homology"/>
<dbReference type="AlphaFoldDB" id="A0A1C3JW77"/>
<dbReference type="GO" id="GO:0005737">
    <property type="term" value="C:cytoplasm"/>
    <property type="evidence" value="ECO:0007669"/>
    <property type="project" value="UniProtKB-SubCell"/>
</dbReference>